<accession>A0A1F5RHZ7</accession>
<feature type="domain" description="DOMON" evidence="2">
    <location>
        <begin position="52"/>
        <end position="164"/>
    </location>
</feature>
<feature type="chain" id="PRO_5009520837" description="DOMON domain-containing protein" evidence="1">
    <location>
        <begin position="19"/>
        <end position="192"/>
    </location>
</feature>
<reference evidence="3 4" key="1">
    <citation type="journal article" date="2016" name="Nat. Commun.">
        <title>Thousands of microbial genomes shed light on interconnected biogeochemical processes in an aquifer system.</title>
        <authorList>
            <person name="Anantharaman K."/>
            <person name="Brown C.T."/>
            <person name="Hug L.A."/>
            <person name="Sharon I."/>
            <person name="Castelle C.J."/>
            <person name="Probst A.J."/>
            <person name="Thomas B.C."/>
            <person name="Singh A."/>
            <person name="Wilkins M.J."/>
            <person name="Karaoz U."/>
            <person name="Brodie E.L."/>
            <person name="Williams K.H."/>
            <person name="Hubbard S.S."/>
            <person name="Banfield J.F."/>
        </authorList>
    </citation>
    <scope>NUCLEOTIDE SEQUENCE [LARGE SCALE GENOMIC DNA]</scope>
</reference>
<feature type="signal peptide" evidence="1">
    <location>
        <begin position="1"/>
        <end position="18"/>
    </location>
</feature>
<dbReference type="InterPro" id="IPR005018">
    <property type="entry name" value="DOMON_domain"/>
</dbReference>
<evidence type="ECO:0000313" key="3">
    <source>
        <dbReference type="EMBL" id="OGF13641.1"/>
    </source>
</evidence>
<gene>
    <name evidence="3" type="ORF">A2024_10905</name>
</gene>
<sequence length="192" mass="20930">MKTVLPIFCLLLPIAAWGGETICLPQYDRCASTVDGKIDKDEYRHSFTDPVTGIMVFWQADSFNLQAALKSPGSGWLAIGLGSGKMNGADMIIGFKDGAGQWVAEEHLGKAFFRHAPVEKPKLAAGKAAAAEGRTILEFILPLKLSNGKEIKPGQNFPFLLAYHKDKVKISKHTKKSANMLMLAREAEKTGK</sequence>
<dbReference type="SUPFAM" id="SSF49344">
    <property type="entry name" value="CBD9-like"/>
    <property type="match status" value="1"/>
</dbReference>
<evidence type="ECO:0000313" key="4">
    <source>
        <dbReference type="Proteomes" id="UP000177230"/>
    </source>
</evidence>
<evidence type="ECO:0000256" key="1">
    <source>
        <dbReference type="SAM" id="SignalP"/>
    </source>
</evidence>
<dbReference type="Proteomes" id="UP000177230">
    <property type="component" value="Unassembled WGS sequence"/>
</dbReference>
<proteinExistence type="predicted"/>
<protein>
    <recommendedName>
        <fullName evidence="2">DOMON domain-containing protein</fullName>
    </recommendedName>
</protein>
<keyword evidence="1" id="KW-0732">Signal</keyword>
<name>A0A1F5RHZ7_9BACT</name>
<dbReference type="PROSITE" id="PS50836">
    <property type="entry name" value="DOMON"/>
    <property type="match status" value="1"/>
</dbReference>
<evidence type="ECO:0000259" key="2">
    <source>
        <dbReference type="PROSITE" id="PS50836"/>
    </source>
</evidence>
<dbReference type="CDD" id="cd09631">
    <property type="entry name" value="DOMON_DOH"/>
    <property type="match status" value="1"/>
</dbReference>
<dbReference type="InterPro" id="IPR045266">
    <property type="entry name" value="DOH_DOMON"/>
</dbReference>
<comment type="caution">
    <text evidence="3">The sequence shown here is derived from an EMBL/GenBank/DDBJ whole genome shotgun (WGS) entry which is preliminary data.</text>
</comment>
<dbReference type="EMBL" id="MFFM01000014">
    <property type="protein sequence ID" value="OGF13641.1"/>
    <property type="molecule type" value="Genomic_DNA"/>
</dbReference>
<dbReference type="Pfam" id="PF03351">
    <property type="entry name" value="DOMON"/>
    <property type="match status" value="1"/>
</dbReference>
<dbReference type="AlphaFoldDB" id="A0A1F5RHZ7"/>
<organism evidence="3 4">
    <name type="scientific">Candidatus Edwardsbacteria bacterium GWF2_54_11</name>
    <dbReference type="NCBI Taxonomy" id="1817851"/>
    <lineage>
        <taxon>Bacteria</taxon>
        <taxon>Candidatus Edwardsiibacteriota</taxon>
    </lineage>
</organism>